<protein>
    <submittedName>
        <fullName evidence="2">Uncharacterized protein</fullName>
    </submittedName>
</protein>
<organism evidence="2 3">
    <name type="scientific">Nocardioides caeni</name>
    <dbReference type="NCBI Taxonomy" id="574700"/>
    <lineage>
        <taxon>Bacteria</taxon>
        <taxon>Bacillati</taxon>
        <taxon>Actinomycetota</taxon>
        <taxon>Actinomycetes</taxon>
        <taxon>Propionibacteriales</taxon>
        <taxon>Nocardioidaceae</taxon>
        <taxon>Nocardioides</taxon>
    </lineage>
</organism>
<dbReference type="AlphaFoldDB" id="A0A4V4HJJ6"/>
<proteinExistence type="predicted"/>
<evidence type="ECO:0000313" key="2">
    <source>
        <dbReference type="EMBL" id="THV10466.1"/>
    </source>
</evidence>
<reference evidence="2 3" key="1">
    <citation type="journal article" date="2009" name="Int. J. Syst. Evol. Microbiol.">
        <title>Nocardioides caeni sp. nov., isolated from wastewater.</title>
        <authorList>
            <person name="Yoon J.H."/>
            <person name="Kang S.J."/>
            <person name="Park S."/>
            <person name="Kim W."/>
            <person name="Oh T.K."/>
        </authorList>
    </citation>
    <scope>NUCLEOTIDE SEQUENCE [LARGE SCALE GENOMIC DNA]</scope>
    <source>
        <strain evidence="2 3">DSM 23134</strain>
    </source>
</reference>
<dbReference type="RefSeq" id="WP_136563544.1">
    <property type="nucleotide sequence ID" value="NZ_BAABLS010000006.1"/>
</dbReference>
<keyword evidence="3" id="KW-1185">Reference proteome</keyword>
<evidence type="ECO:0000313" key="3">
    <source>
        <dbReference type="Proteomes" id="UP000307087"/>
    </source>
</evidence>
<dbReference type="EMBL" id="STGW01000010">
    <property type="protein sequence ID" value="THV10466.1"/>
    <property type="molecule type" value="Genomic_DNA"/>
</dbReference>
<dbReference type="Proteomes" id="UP000307087">
    <property type="component" value="Unassembled WGS sequence"/>
</dbReference>
<feature type="region of interest" description="Disordered" evidence="1">
    <location>
        <begin position="117"/>
        <end position="141"/>
    </location>
</feature>
<name>A0A4V4HJJ6_9ACTN</name>
<dbReference type="OrthoDB" id="9886499at2"/>
<gene>
    <name evidence="2" type="ORF">E9934_14140</name>
</gene>
<comment type="caution">
    <text evidence="2">The sequence shown here is derived from an EMBL/GenBank/DDBJ whole genome shotgun (WGS) entry which is preliminary data.</text>
</comment>
<sequence>MNVADSRAALVRLWEGVLAPPGHWPQLDRLTDAPAPPGWSVWRAGGEGGPLTALPALLPSAPLDVRRRYLARVVSNTTGRCPLCSAVPSITPDSPTPEHPGQWHVLPVKVGTTHAPDCPAIFTDDDRRHFDPRAFAPEDPP</sequence>
<evidence type="ECO:0000256" key="1">
    <source>
        <dbReference type="SAM" id="MobiDB-lite"/>
    </source>
</evidence>
<accession>A0A4V4HJJ6</accession>